<dbReference type="InterPro" id="IPR051910">
    <property type="entry name" value="ComF/GntX_DNA_util-trans"/>
</dbReference>
<evidence type="ECO:0000259" key="3">
    <source>
        <dbReference type="Pfam" id="PF18912"/>
    </source>
</evidence>
<dbReference type="Gene3D" id="3.40.50.2020">
    <property type="match status" value="1"/>
</dbReference>
<dbReference type="InterPro" id="IPR044005">
    <property type="entry name" value="DZR_2"/>
</dbReference>
<reference evidence="4 5" key="1">
    <citation type="submission" date="2019-10" db="EMBL/GenBank/DDBJ databases">
        <title>Rubrobacter sp nov SCSIO 52915 isolated from a deep-sea sediment in the South China Sea.</title>
        <authorList>
            <person name="Chen R.W."/>
        </authorList>
    </citation>
    <scope>NUCLEOTIDE SEQUENCE [LARGE SCALE GENOMIC DNA]</scope>
    <source>
        <strain evidence="4 5">SCSIO 52915</strain>
    </source>
</reference>
<dbReference type="EMBL" id="CP045121">
    <property type="protein sequence ID" value="QIN78733.1"/>
    <property type="molecule type" value="Genomic_DNA"/>
</dbReference>
<dbReference type="SUPFAM" id="SSF53271">
    <property type="entry name" value="PRTase-like"/>
    <property type="match status" value="1"/>
</dbReference>
<feature type="domain" description="Phosphoribosyltransferase" evidence="2">
    <location>
        <begin position="189"/>
        <end position="226"/>
    </location>
</feature>
<dbReference type="AlphaFoldDB" id="A0A6G8PX10"/>
<dbReference type="Pfam" id="PF00156">
    <property type="entry name" value="Pribosyltran"/>
    <property type="match status" value="1"/>
</dbReference>
<gene>
    <name evidence="4" type="ORF">GBA65_09585</name>
</gene>
<evidence type="ECO:0000256" key="1">
    <source>
        <dbReference type="ARBA" id="ARBA00008007"/>
    </source>
</evidence>
<protein>
    <submittedName>
        <fullName evidence="4">ComF family protein</fullName>
    </submittedName>
</protein>
<evidence type="ECO:0000313" key="5">
    <source>
        <dbReference type="Proteomes" id="UP000502706"/>
    </source>
</evidence>
<proteinExistence type="inferred from homology"/>
<evidence type="ECO:0000259" key="2">
    <source>
        <dbReference type="Pfam" id="PF00156"/>
    </source>
</evidence>
<dbReference type="KEGG" id="rmar:GBA65_09585"/>
<dbReference type="InterPro" id="IPR000836">
    <property type="entry name" value="PRTase_dom"/>
</dbReference>
<dbReference type="PANTHER" id="PTHR47505">
    <property type="entry name" value="DNA UTILIZATION PROTEIN YHGH"/>
    <property type="match status" value="1"/>
</dbReference>
<feature type="domain" description="Double zinc ribbon" evidence="3">
    <location>
        <begin position="11"/>
        <end position="63"/>
    </location>
</feature>
<dbReference type="PANTHER" id="PTHR47505:SF1">
    <property type="entry name" value="DNA UTILIZATION PROTEIN YHGH"/>
    <property type="match status" value="1"/>
</dbReference>
<dbReference type="CDD" id="cd06223">
    <property type="entry name" value="PRTases_typeI"/>
    <property type="match status" value="1"/>
</dbReference>
<name>A0A6G8PX10_9ACTN</name>
<keyword evidence="5" id="KW-1185">Reference proteome</keyword>
<sequence>MVLKPYAEVLADLFYPQRCVGCSRRSSDVLCRTCFEALPEISPPTCGRCGLPTAFEVYGCDGCRTVELAFDGARAPLRYEGVGKGAVHALKYEGYRRVVERLMAPLMAGSLAGMRFDAVVAVPLHRARLAKRGFNQAELMGRAVAGRIGAPFLDKLRAVRGTRDQVELAAPERRENVAGAFDARGPVAGSVLLVDDVMTTGATLNECARVLKTSGTREVHALTLCRTC</sequence>
<dbReference type="InterPro" id="IPR029057">
    <property type="entry name" value="PRTase-like"/>
</dbReference>
<accession>A0A6G8PX10</accession>
<organism evidence="4 5">
    <name type="scientific">Rubrobacter marinus</name>
    <dbReference type="NCBI Taxonomy" id="2653852"/>
    <lineage>
        <taxon>Bacteria</taxon>
        <taxon>Bacillati</taxon>
        <taxon>Actinomycetota</taxon>
        <taxon>Rubrobacteria</taxon>
        <taxon>Rubrobacterales</taxon>
        <taxon>Rubrobacteraceae</taxon>
        <taxon>Rubrobacter</taxon>
    </lineage>
</organism>
<comment type="similarity">
    <text evidence="1">Belongs to the ComF/GntX family.</text>
</comment>
<evidence type="ECO:0000313" key="4">
    <source>
        <dbReference type="EMBL" id="QIN78733.1"/>
    </source>
</evidence>
<dbReference type="Pfam" id="PF18912">
    <property type="entry name" value="DZR_2"/>
    <property type="match status" value="1"/>
</dbReference>
<dbReference type="Proteomes" id="UP000502706">
    <property type="component" value="Chromosome"/>
</dbReference>